<protein>
    <submittedName>
        <fullName evidence="2">Uncharacterized protein</fullName>
    </submittedName>
</protein>
<proteinExistence type="predicted"/>
<dbReference type="OrthoDB" id="1194411at2759"/>
<reference evidence="2 3" key="1">
    <citation type="submission" date="2019-07" db="EMBL/GenBank/DDBJ databases">
        <title>De Novo Assembly of kiwifruit Actinidia rufa.</title>
        <authorList>
            <person name="Sugita-Konishi S."/>
            <person name="Sato K."/>
            <person name="Mori E."/>
            <person name="Abe Y."/>
            <person name="Kisaki G."/>
            <person name="Hamano K."/>
            <person name="Suezawa K."/>
            <person name="Otani M."/>
            <person name="Fukuda T."/>
            <person name="Manabe T."/>
            <person name="Gomi K."/>
            <person name="Tabuchi M."/>
            <person name="Akimitsu K."/>
            <person name="Kataoka I."/>
        </authorList>
    </citation>
    <scope>NUCLEOTIDE SEQUENCE [LARGE SCALE GENOMIC DNA]</scope>
    <source>
        <strain evidence="3">cv. Fuchu</strain>
    </source>
</reference>
<organism evidence="2 3">
    <name type="scientific">Actinidia rufa</name>
    <dbReference type="NCBI Taxonomy" id="165716"/>
    <lineage>
        <taxon>Eukaryota</taxon>
        <taxon>Viridiplantae</taxon>
        <taxon>Streptophyta</taxon>
        <taxon>Embryophyta</taxon>
        <taxon>Tracheophyta</taxon>
        <taxon>Spermatophyta</taxon>
        <taxon>Magnoliopsida</taxon>
        <taxon>eudicotyledons</taxon>
        <taxon>Gunneridae</taxon>
        <taxon>Pentapetalae</taxon>
        <taxon>asterids</taxon>
        <taxon>Ericales</taxon>
        <taxon>Actinidiaceae</taxon>
        <taxon>Actinidia</taxon>
    </lineage>
</organism>
<feature type="region of interest" description="Disordered" evidence="1">
    <location>
        <begin position="1"/>
        <end position="49"/>
    </location>
</feature>
<dbReference type="AlphaFoldDB" id="A0A7J0EKP8"/>
<evidence type="ECO:0000313" key="3">
    <source>
        <dbReference type="Proteomes" id="UP000585474"/>
    </source>
</evidence>
<evidence type="ECO:0000256" key="1">
    <source>
        <dbReference type="SAM" id="MobiDB-lite"/>
    </source>
</evidence>
<comment type="caution">
    <text evidence="2">The sequence shown here is derived from an EMBL/GenBank/DDBJ whole genome shotgun (WGS) entry which is preliminary data.</text>
</comment>
<sequence length="446" mass="49671">MRSPVASCFRDRGRKKDFGQLHPQERALSQVPTDGQKGLPYPPMGKEGRARTDWLFPRVGREDQRWEERGTKASIGKELKRTLLEERQWLMCSAFPNKENLYRLATATKELNPPSARAQAPSFEACLAKLLCVLSECSTLARLRSNHPPDLLCHCRYTYNSQYTVPAFTRASNIRTVVVPGDTPASTPTSAAILSRDAILKGCFHPDSPAWPYCGVSRCALARSKGFSAGLWCWSRANAAGMNQAVSQHLHSSSKPAESPFEIHHQEPNLSLLSPYYLRYPCVLLSWKGRLLRQRSHSLPFQNWNQRWPVSKMTSSTKTTGNTFSHGIESPKSGYDNIIRIHNESSSYPAIAAASVSTRAVQSPPHRNLLNRILEEAQVAEDTTPEGLEQIIAALMNRGDNVRMETLVMAAKLSQGITLSLAPAALANIYWVFPPSPCPRILPLLQ</sequence>
<accession>A0A7J0EKP8</accession>
<dbReference type="EMBL" id="BJWL01000005">
    <property type="protein sequence ID" value="GFY86786.1"/>
    <property type="molecule type" value="Genomic_DNA"/>
</dbReference>
<name>A0A7J0EKP8_9ERIC</name>
<feature type="compositionally biased region" description="Basic and acidic residues" evidence="1">
    <location>
        <begin position="9"/>
        <end position="25"/>
    </location>
</feature>
<dbReference type="Proteomes" id="UP000585474">
    <property type="component" value="Unassembled WGS sequence"/>
</dbReference>
<evidence type="ECO:0000313" key="2">
    <source>
        <dbReference type="EMBL" id="GFY86786.1"/>
    </source>
</evidence>
<keyword evidence="3" id="KW-1185">Reference proteome</keyword>
<gene>
    <name evidence="2" type="ORF">Acr_05g0004250</name>
</gene>